<name>A0ABS6ID48_9MICC</name>
<accession>A0ABS6ID48</accession>
<dbReference type="PANTHER" id="PTHR42951">
    <property type="entry name" value="METALLO-BETA-LACTAMASE DOMAIN-CONTAINING"/>
    <property type="match status" value="1"/>
</dbReference>
<dbReference type="Pfam" id="PF00753">
    <property type="entry name" value="Lactamase_B"/>
    <property type="match status" value="1"/>
</dbReference>
<dbReference type="EMBL" id="JAHOPC010000013">
    <property type="protein sequence ID" value="MBU8868327.1"/>
    <property type="molecule type" value="Genomic_DNA"/>
</dbReference>
<dbReference type="InterPro" id="IPR050855">
    <property type="entry name" value="NDM-1-like"/>
</dbReference>
<evidence type="ECO:0000256" key="1">
    <source>
        <dbReference type="SAM" id="MobiDB-lite"/>
    </source>
</evidence>
<dbReference type="InterPro" id="IPR001279">
    <property type="entry name" value="Metallo-B-lactamas"/>
</dbReference>
<dbReference type="PANTHER" id="PTHR42951:SF4">
    <property type="entry name" value="ACYL-COENZYME A THIOESTERASE MBLAC2"/>
    <property type="match status" value="1"/>
</dbReference>
<keyword evidence="4" id="KW-1185">Reference proteome</keyword>
<reference evidence="3 4" key="1">
    <citation type="submission" date="2021-06" db="EMBL/GenBank/DDBJ databases">
        <authorList>
            <person name="Jeong J.W."/>
        </authorList>
    </citation>
    <scope>NUCLEOTIDE SEQUENCE [LARGE SCALE GENOMIC DNA]</scope>
    <source>
        <strain evidence="3 4">MMS21-TAE1-1</strain>
    </source>
</reference>
<evidence type="ECO:0000313" key="4">
    <source>
        <dbReference type="Proteomes" id="UP000824166"/>
    </source>
</evidence>
<evidence type="ECO:0000313" key="3">
    <source>
        <dbReference type="EMBL" id="MBU8868327.1"/>
    </source>
</evidence>
<protein>
    <submittedName>
        <fullName evidence="3">MBL fold metallo-hydrolase</fullName>
    </submittedName>
</protein>
<feature type="region of interest" description="Disordered" evidence="1">
    <location>
        <begin position="277"/>
        <end position="301"/>
    </location>
</feature>
<organism evidence="3 4">
    <name type="scientific">Paenarthrobacter aromaticivorans</name>
    <dbReference type="NCBI Taxonomy" id="2849150"/>
    <lineage>
        <taxon>Bacteria</taxon>
        <taxon>Bacillati</taxon>
        <taxon>Actinomycetota</taxon>
        <taxon>Actinomycetes</taxon>
        <taxon>Micrococcales</taxon>
        <taxon>Micrococcaceae</taxon>
        <taxon>Paenarthrobacter</taxon>
    </lineage>
</organism>
<sequence>MDTENSLSAWHELGTDNYVLETEGSLLNTGLVVGSELAMVIDTGCGPRQGREILAAVREKTQLPLVVVNTHAHYDHFFGNAVFADDGVTEFWAHANCAATIERDADNQRRFVATNEPEMAAGEGDAVDIVVPNAIVGDQPVLVDLGGITATLFYLGRAHTDGDLLVGTNSTLFVGDLVEQGAHPSFEDSYPEEWADVLRHISALRHRYEFLVPGHGKPASDEFLKTMADTMSTAVRQATQSIRDMPNDATKAIPVLPYGPEQSRWFIKRLQETNAQHGRAAGGSLATPDFGPGKTGLYPSS</sequence>
<dbReference type="Proteomes" id="UP000824166">
    <property type="component" value="Unassembled WGS sequence"/>
</dbReference>
<evidence type="ECO:0000259" key="2">
    <source>
        <dbReference type="SMART" id="SM00849"/>
    </source>
</evidence>
<dbReference type="CDD" id="cd16282">
    <property type="entry name" value="metallo-hydrolase-like_MBL-fold"/>
    <property type="match status" value="1"/>
</dbReference>
<gene>
    <name evidence="3" type="ORF">KSW38_18710</name>
</gene>
<feature type="domain" description="Metallo-beta-lactamase" evidence="2">
    <location>
        <begin position="26"/>
        <end position="215"/>
    </location>
</feature>
<proteinExistence type="predicted"/>
<comment type="caution">
    <text evidence="3">The sequence shown here is derived from an EMBL/GenBank/DDBJ whole genome shotgun (WGS) entry which is preliminary data.</text>
</comment>
<dbReference type="SMART" id="SM00849">
    <property type="entry name" value="Lactamase_B"/>
    <property type="match status" value="1"/>
</dbReference>